<dbReference type="AlphaFoldDB" id="A0A382GY89"/>
<organism evidence="1">
    <name type="scientific">marine metagenome</name>
    <dbReference type="NCBI Taxonomy" id="408172"/>
    <lineage>
        <taxon>unclassified sequences</taxon>
        <taxon>metagenomes</taxon>
        <taxon>ecological metagenomes</taxon>
    </lineage>
</organism>
<proteinExistence type="predicted"/>
<reference evidence="1" key="1">
    <citation type="submission" date="2018-05" db="EMBL/GenBank/DDBJ databases">
        <authorList>
            <person name="Lanie J.A."/>
            <person name="Ng W.-L."/>
            <person name="Kazmierczak K.M."/>
            <person name="Andrzejewski T.M."/>
            <person name="Davidsen T.M."/>
            <person name="Wayne K.J."/>
            <person name="Tettelin H."/>
            <person name="Glass J.I."/>
            <person name="Rusch D."/>
            <person name="Podicherti R."/>
            <person name="Tsui H.-C.T."/>
            <person name="Winkler M.E."/>
        </authorList>
    </citation>
    <scope>NUCLEOTIDE SEQUENCE</scope>
</reference>
<accession>A0A382GY89</accession>
<protein>
    <submittedName>
        <fullName evidence="1">Uncharacterized protein</fullName>
    </submittedName>
</protein>
<dbReference type="EMBL" id="UINC01057877">
    <property type="protein sequence ID" value="SVB79523.1"/>
    <property type="molecule type" value="Genomic_DNA"/>
</dbReference>
<name>A0A382GY89_9ZZZZ</name>
<evidence type="ECO:0000313" key="1">
    <source>
        <dbReference type="EMBL" id="SVB79523.1"/>
    </source>
</evidence>
<feature type="non-terminal residue" evidence="1">
    <location>
        <position position="1"/>
    </location>
</feature>
<gene>
    <name evidence="1" type="ORF">METZ01_LOCUS232377</name>
</gene>
<sequence length="35" mass="3971">VHIENEKKSEESNILFISNIKGQNKSPGQINDRGF</sequence>